<dbReference type="Gene3D" id="3.10.180.10">
    <property type="entry name" value="2,3-Dihydroxybiphenyl 1,2-Dioxygenase, domain 1"/>
    <property type="match status" value="2"/>
</dbReference>
<evidence type="ECO:0000313" key="3">
    <source>
        <dbReference type="Proteomes" id="UP000886632"/>
    </source>
</evidence>
<proteinExistence type="predicted"/>
<reference evidence="2" key="1">
    <citation type="submission" date="2020-10" db="EMBL/GenBank/DDBJ databases">
        <title>Connecting structure to function with the recovery of over 1000 high-quality activated sludge metagenome-assembled genomes encoding full-length rRNA genes using long-read sequencing.</title>
        <authorList>
            <person name="Singleton C.M."/>
            <person name="Petriglieri F."/>
            <person name="Kristensen J.M."/>
            <person name="Kirkegaard R.H."/>
            <person name="Michaelsen T.Y."/>
            <person name="Andersen M.H."/>
            <person name="Karst S.M."/>
            <person name="Dueholm M.S."/>
            <person name="Nielsen P.H."/>
            <person name="Albertsen M."/>
        </authorList>
    </citation>
    <scope>NUCLEOTIDE SEQUENCE</scope>
    <source>
        <strain evidence="2">Ribe_18-Q3-R11-54_MAXAC.001</strain>
    </source>
</reference>
<dbReference type="InterPro" id="IPR037523">
    <property type="entry name" value="VOC_core"/>
</dbReference>
<protein>
    <submittedName>
        <fullName evidence="2">VOC family protein</fullName>
    </submittedName>
</protein>
<sequence>MSGAMGGAAGGVGEATGTVGDSGADVRVHWVTAFLDRPVAAFALAADFWCAALGATLSARRGENGEFATLLPTDGDAAIKLQGVGDPCQGGHLDLEVPDVVAARDRAVGLGARSVADLGSLQVLRSPAGLLFCFVPLRRAGVRPPVVETPGGRVRADQVALDVGPASAPAEVEFWAALTGWRVVASVRPEFTVLIPPPELAIRLLLQRLDTEPSNGPRMHLDLACADVSAATAYHRSLGAQVVAVQEFWTVLRDPAGEVYCLTARDPSTGRLPGH</sequence>
<dbReference type="InterPro" id="IPR029068">
    <property type="entry name" value="Glyas_Bleomycin-R_OHBP_Dase"/>
</dbReference>
<comment type="caution">
    <text evidence="2">The sequence shown here is derived from an EMBL/GenBank/DDBJ whole genome shotgun (WGS) entry which is preliminary data.</text>
</comment>
<feature type="domain" description="VOC" evidence="1">
    <location>
        <begin position="27"/>
        <end position="160"/>
    </location>
</feature>
<dbReference type="AlphaFoldDB" id="A0A9D7T4V7"/>
<evidence type="ECO:0000313" key="2">
    <source>
        <dbReference type="EMBL" id="MBL0002692.1"/>
    </source>
</evidence>
<accession>A0A9D7T4V7</accession>
<dbReference type="Pfam" id="PF18029">
    <property type="entry name" value="Glyoxalase_6"/>
    <property type="match status" value="2"/>
</dbReference>
<name>A0A9D7T4V7_9MICO</name>
<dbReference type="PANTHER" id="PTHR35908">
    <property type="entry name" value="HYPOTHETICAL FUSION PROTEIN"/>
    <property type="match status" value="1"/>
</dbReference>
<dbReference type="InterPro" id="IPR041581">
    <property type="entry name" value="Glyoxalase_6"/>
</dbReference>
<dbReference type="EMBL" id="JADKGK010000004">
    <property type="protein sequence ID" value="MBL0002692.1"/>
    <property type="molecule type" value="Genomic_DNA"/>
</dbReference>
<dbReference type="PROSITE" id="PS51819">
    <property type="entry name" value="VOC"/>
    <property type="match status" value="1"/>
</dbReference>
<dbReference type="Proteomes" id="UP000886632">
    <property type="component" value="Unassembled WGS sequence"/>
</dbReference>
<dbReference type="SUPFAM" id="SSF54593">
    <property type="entry name" value="Glyoxalase/Bleomycin resistance protein/Dihydroxybiphenyl dioxygenase"/>
    <property type="match status" value="2"/>
</dbReference>
<dbReference type="PANTHER" id="PTHR35908:SF1">
    <property type="entry name" value="CONSERVED PROTEIN"/>
    <property type="match status" value="1"/>
</dbReference>
<organism evidence="2 3">
    <name type="scientific">Candidatus Phosphoribacter hodrii</name>
    <dbReference type="NCBI Taxonomy" id="2953743"/>
    <lineage>
        <taxon>Bacteria</taxon>
        <taxon>Bacillati</taxon>
        <taxon>Actinomycetota</taxon>
        <taxon>Actinomycetes</taxon>
        <taxon>Micrococcales</taxon>
        <taxon>Dermatophilaceae</taxon>
        <taxon>Candidatus Phosphoribacter</taxon>
    </lineage>
</organism>
<gene>
    <name evidence="2" type="ORF">IPP00_01365</name>
</gene>
<evidence type="ECO:0000259" key="1">
    <source>
        <dbReference type="PROSITE" id="PS51819"/>
    </source>
</evidence>